<gene>
    <name evidence="2" type="ORF">Cvel_1238</name>
</gene>
<name>A0A0G4HPT8_9ALVE</name>
<dbReference type="VEuPathDB" id="CryptoDB:Cvel_1238"/>
<dbReference type="AlphaFoldDB" id="A0A0G4HPT8"/>
<feature type="region of interest" description="Disordered" evidence="1">
    <location>
        <begin position="261"/>
        <end position="284"/>
    </location>
</feature>
<dbReference type="PhylomeDB" id="A0A0G4HPT8"/>
<accession>A0A0G4HPT8</accession>
<evidence type="ECO:0000256" key="1">
    <source>
        <dbReference type="SAM" id="MobiDB-lite"/>
    </source>
</evidence>
<sequence length="284" mass="30527">MQNINLAAQAQEAFGPKRFHCCKKCTDDIVIGPTCVADVCGGRSCKDCGYPASSPTYMKLSNIWGDIGAKTLPLCNGCAGSMDARKKLELTKVHKIMVETDRGSKHNSSMTACLGGCGQQVPTPVLRVKDDGSDGRHMTSVCISCASKKNKCQFCQKPVDKEVDPTAPQQEQAPVAEGDTWGNITKVAGQAFAAATDFTKKNVIKMETPHDAFTLRMMAVRAVLEERHRTPAVDHTAPVSPSGQGMMGMGMGMGMGQQQQPMVQGQYGHPGMPQQRSPKSWGCM</sequence>
<organism evidence="2">
    <name type="scientific">Chromera velia CCMP2878</name>
    <dbReference type="NCBI Taxonomy" id="1169474"/>
    <lineage>
        <taxon>Eukaryota</taxon>
        <taxon>Sar</taxon>
        <taxon>Alveolata</taxon>
        <taxon>Colpodellida</taxon>
        <taxon>Chromeraceae</taxon>
        <taxon>Chromera</taxon>
    </lineage>
</organism>
<evidence type="ECO:0000313" key="2">
    <source>
        <dbReference type="EMBL" id="CEM46293.1"/>
    </source>
</evidence>
<proteinExistence type="predicted"/>
<protein>
    <submittedName>
        <fullName evidence="2">Uncharacterized protein</fullName>
    </submittedName>
</protein>
<reference evidence="2" key="1">
    <citation type="submission" date="2014-11" db="EMBL/GenBank/DDBJ databases">
        <authorList>
            <person name="Otto D Thomas"/>
            <person name="Naeem Raeece"/>
        </authorList>
    </citation>
    <scope>NUCLEOTIDE SEQUENCE</scope>
</reference>
<dbReference type="EMBL" id="CDMZ01003417">
    <property type="protein sequence ID" value="CEM46293.1"/>
    <property type="molecule type" value="Genomic_DNA"/>
</dbReference>